<evidence type="ECO:0000313" key="2">
    <source>
        <dbReference type="EMBL" id="GGO52565.1"/>
    </source>
</evidence>
<reference evidence="3" key="1">
    <citation type="journal article" date="2019" name="Int. J. Syst. Evol. Microbiol.">
        <title>The Global Catalogue of Microorganisms (GCM) 10K type strain sequencing project: providing services to taxonomists for standard genome sequencing and annotation.</title>
        <authorList>
            <consortium name="The Broad Institute Genomics Platform"/>
            <consortium name="The Broad Institute Genome Sequencing Center for Infectious Disease"/>
            <person name="Wu L."/>
            <person name="Ma J."/>
        </authorList>
    </citation>
    <scope>NUCLEOTIDE SEQUENCE [LARGE SCALE GENOMIC DNA]</scope>
    <source>
        <strain evidence="3">CGMCC 4.7349</strain>
    </source>
</reference>
<sequence>MPRSRAGGWDTPPAQRRGRKAHSGTGTQRHKGTGAQRHRRTPAQPHGCSRTRAQAPRDTHVHPRPKAPFNRRPRQVTARHNGITIADLTPLTILPPLTARA</sequence>
<feature type="region of interest" description="Disordered" evidence="1">
    <location>
        <begin position="1"/>
        <end position="82"/>
    </location>
</feature>
<dbReference type="Proteomes" id="UP000656881">
    <property type="component" value="Unassembled WGS sequence"/>
</dbReference>
<accession>A0ABQ2MIJ5</accession>
<keyword evidence="3" id="KW-1185">Reference proteome</keyword>
<feature type="compositionally biased region" description="Basic residues" evidence="1">
    <location>
        <begin position="16"/>
        <end position="41"/>
    </location>
</feature>
<comment type="caution">
    <text evidence="2">The sequence shown here is derived from an EMBL/GenBank/DDBJ whole genome shotgun (WGS) entry which is preliminary data.</text>
</comment>
<proteinExistence type="predicted"/>
<name>A0ABQ2MIJ5_9ACTN</name>
<feature type="compositionally biased region" description="Basic residues" evidence="1">
    <location>
        <begin position="62"/>
        <end position="74"/>
    </location>
</feature>
<evidence type="ECO:0000256" key="1">
    <source>
        <dbReference type="SAM" id="MobiDB-lite"/>
    </source>
</evidence>
<dbReference type="EMBL" id="BMNG01000013">
    <property type="protein sequence ID" value="GGO52565.1"/>
    <property type="molecule type" value="Genomic_DNA"/>
</dbReference>
<gene>
    <name evidence="2" type="ORF">GCM10012286_57900</name>
</gene>
<protein>
    <submittedName>
        <fullName evidence="2">Uncharacterized protein</fullName>
    </submittedName>
</protein>
<organism evidence="2 3">
    <name type="scientific">Streptomyces lasiicapitis</name>
    <dbReference type="NCBI Taxonomy" id="1923961"/>
    <lineage>
        <taxon>Bacteria</taxon>
        <taxon>Bacillati</taxon>
        <taxon>Actinomycetota</taxon>
        <taxon>Actinomycetes</taxon>
        <taxon>Kitasatosporales</taxon>
        <taxon>Streptomycetaceae</taxon>
        <taxon>Streptomyces</taxon>
    </lineage>
</organism>
<evidence type="ECO:0000313" key="3">
    <source>
        <dbReference type="Proteomes" id="UP000656881"/>
    </source>
</evidence>